<keyword evidence="10" id="KW-0902">Two-component regulatory system</keyword>
<feature type="transmembrane region" description="Helical" evidence="14">
    <location>
        <begin position="206"/>
        <end position="226"/>
    </location>
</feature>
<evidence type="ECO:0000256" key="11">
    <source>
        <dbReference type="ARBA" id="ARBA00023136"/>
    </source>
</evidence>
<dbReference type="PANTHER" id="PTHR43547">
    <property type="entry name" value="TWO-COMPONENT HISTIDINE KINASE"/>
    <property type="match status" value="1"/>
</dbReference>
<dbReference type="SMART" id="SM00448">
    <property type="entry name" value="REC"/>
    <property type="match status" value="1"/>
</dbReference>
<dbReference type="SUPFAM" id="SSF55874">
    <property type="entry name" value="ATPase domain of HSP90 chaperone/DNA topoisomerase II/histidine kinase"/>
    <property type="match status" value="1"/>
</dbReference>
<dbReference type="SMART" id="SM00388">
    <property type="entry name" value="HisKA"/>
    <property type="match status" value="1"/>
</dbReference>
<dbReference type="Proteomes" id="UP000000442">
    <property type="component" value="Chromosome"/>
</dbReference>
<keyword evidence="14" id="KW-0812">Transmembrane</keyword>
<feature type="region of interest" description="Disordered" evidence="13">
    <location>
        <begin position="478"/>
        <end position="504"/>
    </location>
</feature>
<dbReference type="PROSITE" id="PS50109">
    <property type="entry name" value="HIS_KIN"/>
    <property type="match status" value="1"/>
</dbReference>
<dbReference type="eggNOG" id="COG3437">
    <property type="taxonomic scope" value="Bacteria"/>
</dbReference>
<feature type="transmembrane region" description="Helical" evidence="14">
    <location>
        <begin position="96"/>
        <end position="115"/>
    </location>
</feature>
<dbReference type="GO" id="GO:0005886">
    <property type="term" value="C:plasma membrane"/>
    <property type="evidence" value="ECO:0007669"/>
    <property type="project" value="UniProtKB-SubCell"/>
</dbReference>
<organism evidence="18 19">
    <name type="scientific">Desulforapulum autotrophicum (strain ATCC 43914 / DSM 3382 / VKM B-1955 / HRM2)</name>
    <name type="common">Desulfobacterium autotrophicum</name>
    <dbReference type="NCBI Taxonomy" id="177437"/>
    <lineage>
        <taxon>Bacteria</taxon>
        <taxon>Pseudomonadati</taxon>
        <taxon>Thermodesulfobacteriota</taxon>
        <taxon>Desulfobacteria</taxon>
        <taxon>Desulfobacterales</taxon>
        <taxon>Desulfobacteraceae</taxon>
        <taxon>Desulforapulum</taxon>
    </lineage>
</organism>
<dbReference type="EC" id="2.7.13.3" evidence="3"/>
<dbReference type="InterPro" id="IPR036890">
    <property type="entry name" value="HATPase_C_sf"/>
</dbReference>
<dbReference type="InterPro" id="IPR003661">
    <property type="entry name" value="HisK_dim/P_dom"/>
</dbReference>
<evidence type="ECO:0000259" key="17">
    <source>
        <dbReference type="PROSITE" id="PS51832"/>
    </source>
</evidence>
<evidence type="ECO:0000256" key="10">
    <source>
        <dbReference type="ARBA" id="ARBA00023012"/>
    </source>
</evidence>
<dbReference type="Gene3D" id="1.10.3210.10">
    <property type="entry name" value="Hypothetical protein af1432"/>
    <property type="match status" value="1"/>
</dbReference>
<sequence length="873" mass="99251">MQYLSAVLPLFSAILFLCLGICVYFLSKGKLRGVFLRFCYIIFHWQFSWFILFSLPNSSYSDLICRIGYSGIIFLPITFYETVVCYLSLPRKYLAWFYSLAFGFFVCLWTTDLFIKGPYLQGFGYYPEAGPLHVVYLAMVCFLMVQILFFLYRVFKKETDFLRKTQVKFFFISSIVFCFSAVDYLLNYPMIAQELNNQMYPFGVFFISWSMLIFVLSHFITLNLTLEKRVAIKTAQLKESITALEESARVKKDFIANITHELRTPLTLIRGWADLVLDGKMGSDSEKLMETMDKIGLQTLILTKKINELLKISRLDAGMVKLVLTKTDIGACIFQAVLSFKGLVEQSGIHLTYTGDASVGEVFIDQEKLKDILNNLIRNAYKFTEKGEILVSLLKKSDRLVITVKDTGIGMSSAVLKSIFRRFHQGDSSTTRKYEGTGLGLAIVKDSVEMMNGTISVESMVGQGTVFTVDLPMDLENSEPESVLDRRGTDRRARHAGYSYDDRRQKDRRVTDLARIDSEDLARISVSDKNPFSQNRVKKIEPEDSKGVILIAEDNVGIQELLAIALERYTLFISSNGQAAWQAIDGIKPDLVISDIMMPGMDGFSLLERIRTNGKTSTIPVIVITSLTEQDDRIKSLQLGADDYLTKPFHHLELQARVKNVLSLHKLEREKTRSEQLQTFLMVLASAIESKDKYTGGHVERVAGYARDLARKAKLPEFLVNEIFMGSIVHDVGKIGIKDEVLNKSGRLTPEEFEHIKTHPEIGKNLLSQLEIAPVAVNIAYSHQEKWNGKGYPCGLSRQEIPIEARISTIADFWDAITSDRPYREAMPLEKAIAIMHQERGKSFDPELFDLFMDEQDKLYLRYIGQDKIKSLA</sequence>
<dbReference type="InterPro" id="IPR011006">
    <property type="entry name" value="CheY-like_superfamily"/>
</dbReference>
<evidence type="ECO:0000259" key="16">
    <source>
        <dbReference type="PROSITE" id="PS50110"/>
    </source>
</evidence>
<dbReference type="PANTHER" id="PTHR43547:SF2">
    <property type="entry name" value="HYBRID SIGNAL TRANSDUCTION HISTIDINE KINASE C"/>
    <property type="match status" value="1"/>
</dbReference>
<dbReference type="SMART" id="SM00387">
    <property type="entry name" value="HATPase_c"/>
    <property type="match status" value="1"/>
</dbReference>
<evidence type="ECO:0000256" key="1">
    <source>
        <dbReference type="ARBA" id="ARBA00000085"/>
    </source>
</evidence>
<gene>
    <name evidence="18" type="ordered locus">HRM2_32630</name>
</gene>
<evidence type="ECO:0000256" key="8">
    <source>
        <dbReference type="ARBA" id="ARBA00022777"/>
    </source>
</evidence>
<keyword evidence="14" id="KW-1133">Transmembrane helix</keyword>
<feature type="transmembrane region" description="Helical" evidence="14">
    <location>
        <begin position="167"/>
        <end position="186"/>
    </location>
</feature>
<name>C0QLN8_DESAH</name>
<dbReference type="SUPFAM" id="SSF109604">
    <property type="entry name" value="HD-domain/PDEase-like"/>
    <property type="match status" value="1"/>
</dbReference>
<dbReference type="InterPro" id="IPR005467">
    <property type="entry name" value="His_kinase_dom"/>
</dbReference>
<keyword evidence="19" id="KW-1185">Reference proteome</keyword>
<dbReference type="Pfam" id="PF02518">
    <property type="entry name" value="HATPase_c"/>
    <property type="match status" value="1"/>
</dbReference>
<comment type="subcellular location">
    <subcellularLocation>
        <location evidence="2">Cell membrane</location>
    </subcellularLocation>
</comment>
<dbReference type="PROSITE" id="PS50110">
    <property type="entry name" value="RESPONSE_REGULATORY"/>
    <property type="match status" value="1"/>
</dbReference>
<dbReference type="FunFam" id="3.30.565.10:FF:000023">
    <property type="entry name" value="PAS domain-containing sensor histidine kinase"/>
    <property type="match status" value="1"/>
</dbReference>
<feature type="domain" description="Histidine kinase" evidence="15">
    <location>
        <begin position="257"/>
        <end position="475"/>
    </location>
</feature>
<dbReference type="GO" id="GO:0000155">
    <property type="term" value="F:phosphorelay sensor kinase activity"/>
    <property type="evidence" value="ECO:0007669"/>
    <property type="project" value="InterPro"/>
</dbReference>
<dbReference type="CDD" id="cd16922">
    <property type="entry name" value="HATPase_EvgS-ArcB-TorS-like"/>
    <property type="match status" value="1"/>
</dbReference>
<evidence type="ECO:0000256" key="7">
    <source>
        <dbReference type="ARBA" id="ARBA00022741"/>
    </source>
</evidence>
<accession>C0QLN8</accession>
<dbReference type="CDD" id="cd00082">
    <property type="entry name" value="HisKA"/>
    <property type="match status" value="1"/>
</dbReference>
<dbReference type="eggNOG" id="COG5002">
    <property type="taxonomic scope" value="Bacteria"/>
</dbReference>
<dbReference type="CDD" id="cd17574">
    <property type="entry name" value="REC_OmpR"/>
    <property type="match status" value="1"/>
</dbReference>
<feature type="transmembrane region" description="Helical" evidence="14">
    <location>
        <begin position="6"/>
        <end position="27"/>
    </location>
</feature>
<dbReference type="SMART" id="SM00471">
    <property type="entry name" value="HDc"/>
    <property type="match status" value="1"/>
</dbReference>
<keyword evidence="5 12" id="KW-0597">Phosphoprotein</keyword>
<evidence type="ECO:0000256" key="4">
    <source>
        <dbReference type="ARBA" id="ARBA00022475"/>
    </source>
</evidence>
<dbReference type="Pfam" id="PF13487">
    <property type="entry name" value="HD_5"/>
    <property type="match status" value="1"/>
</dbReference>
<protein>
    <recommendedName>
        <fullName evidence="3">histidine kinase</fullName>
        <ecNumber evidence="3">2.7.13.3</ecNumber>
    </recommendedName>
</protein>
<dbReference type="Gene3D" id="1.10.287.130">
    <property type="match status" value="1"/>
</dbReference>
<feature type="transmembrane region" description="Helical" evidence="14">
    <location>
        <begin position="34"/>
        <end position="55"/>
    </location>
</feature>
<feature type="transmembrane region" description="Helical" evidence="14">
    <location>
        <begin position="67"/>
        <end position="89"/>
    </location>
</feature>
<evidence type="ECO:0000256" key="6">
    <source>
        <dbReference type="ARBA" id="ARBA00022679"/>
    </source>
</evidence>
<proteinExistence type="predicted"/>
<dbReference type="GO" id="GO:0005524">
    <property type="term" value="F:ATP binding"/>
    <property type="evidence" value="ECO:0007669"/>
    <property type="project" value="UniProtKB-KW"/>
</dbReference>
<comment type="catalytic activity">
    <reaction evidence="1">
        <text>ATP + protein L-histidine = ADP + protein N-phospho-L-histidine.</text>
        <dbReference type="EC" id="2.7.13.3"/>
    </reaction>
</comment>
<dbReference type="AlphaFoldDB" id="C0QLN8"/>
<keyword evidence="8" id="KW-0418">Kinase</keyword>
<keyword evidence="6" id="KW-0808">Transferase</keyword>
<evidence type="ECO:0000256" key="3">
    <source>
        <dbReference type="ARBA" id="ARBA00012438"/>
    </source>
</evidence>
<keyword evidence="9" id="KW-0067">ATP-binding</keyword>
<dbReference type="Pfam" id="PF00072">
    <property type="entry name" value="Response_reg"/>
    <property type="match status" value="1"/>
</dbReference>
<evidence type="ECO:0000313" key="18">
    <source>
        <dbReference type="EMBL" id="ACN16342.1"/>
    </source>
</evidence>
<evidence type="ECO:0000256" key="14">
    <source>
        <dbReference type="SAM" id="Phobius"/>
    </source>
</evidence>
<evidence type="ECO:0000256" key="2">
    <source>
        <dbReference type="ARBA" id="ARBA00004236"/>
    </source>
</evidence>
<dbReference type="KEGG" id="dat:HRM2_32630"/>
<dbReference type="InterPro" id="IPR003607">
    <property type="entry name" value="HD/PDEase_dom"/>
</dbReference>
<keyword evidence="7" id="KW-0547">Nucleotide-binding</keyword>
<dbReference type="CDD" id="cd00077">
    <property type="entry name" value="HDc"/>
    <property type="match status" value="1"/>
</dbReference>
<dbReference type="InterPro" id="IPR036097">
    <property type="entry name" value="HisK_dim/P_sf"/>
</dbReference>
<dbReference type="STRING" id="177437.HRM2_32630"/>
<dbReference type="PRINTS" id="PR00344">
    <property type="entry name" value="BCTRLSENSOR"/>
</dbReference>
<dbReference type="SUPFAM" id="SSF47384">
    <property type="entry name" value="Homodimeric domain of signal transducing histidine kinase"/>
    <property type="match status" value="1"/>
</dbReference>
<dbReference type="PROSITE" id="PS51832">
    <property type="entry name" value="HD_GYP"/>
    <property type="match status" value="1"/>
</dbReference>
<feature type="domain" description="HD-GYP" evidence="17">
    <location>
        <begin position="673"/>
        <end position="868"/>
    </location>
</feature>
<evidence type="ECO:0000256" key="13">
    <source>
        <dbReference type="SAM" id="MobiDB-lite"/>
    </source>
</evidence>
<evidence type="ECO:0000256" key="9">
    <source>
        <dbReference type="ARBA" id="ARBA00022840"/>
    </source>
</evidence>
<feature type="transmembrane region" description="Helical" evidence="14">
    <location>
        <begin position="135"/>
        <end position="155"/>
    </location>
</feature>
<dbReference type="InterPro" id="IPR004358">
    <property type="entry name" value="Sig_transdc_His_kin-like_C"/>
</dbReference>
<evidence type="ECO:0000313" key="19">
    <source>
        <dbReference type="Proteomes" id="UP000000442"/>
    </source>
</evidence>
<feature type="modified residue" description="4-aspartylphosphate" evidence="12">
    <location>
        <position position="595"/>
    </location>
</feature>
<dbReference type="InterPro" id="IPR037522">
    <property type="entry name" value="HD_GYP_dom"/>
</dbReference>
<dbReference type="Pfam" id="PF00512">
    <property type="entry name" value="HisKA"/>
    <property type="match status" value="1"/>
</dbReference>
<dbReference type="InterPro" id="IPR003594">
    <property type="entry name" value="HATPase_dom"/>
</dbReference>
<reference evidence="18 19" key="1">
    <citation type="journal article" date="2009" name="Environ. Microbiol.">
        <title>Genome sequence of Desulfobacterium autotrophicum HRM2, a marine sulfate reducer oxidizing organic carbon completely to carbon dioxide.</title>
        <authorList>
            <person name="Strittmatter A.W."/>
            <person name="Liesegang H."/>
            <person name="Rabus R."/>
            <person name="Decker I."/>
            <person name="Amann J."/>
            <person name="Andres S."/>
            <person name="Henne A."/>
            <person name="Fricke W.F."/>
            <person name="Martinez-Arias R."/>
            <person name="Bartels D."/>
            <person name="Goesmann A."/>
            <person name="Krause L."/>
            <person name="Puehler A."/>
            <person name="Klenk H.P."/>
            <person name="Richter M."/>
            <person name="Schuler M."/>
            <person name="Gloeckner F.O."/>
            <person name="Meyerdierks A."/>
            <person name="Gottschalk G."/>
            <person name="Amann R."/>
        </authorList>
    </citation>
    <scope>NUCLEOTIDE SEQUENCE [LARGE SCALE GENOMIC DNA]</scope>
    <source>
        <strain evidence="19">ATCC 43914 / DSM 3382 / HRM2</strain>
    </source>
</reference>
<dbReference type="HOGENOM" id="CLU_328932_0_0_7"/>
<keyword evidence="4" id="KW-1003">Cell membrane</keyword>
<evidence type="ECO:0000256" key="12">
    <source>
        <dbReference type="PROSITE-ProRule" id="PRU00169"/>
    </source>
</evidence>
<dbReference type="Gene3D" id="3.40.50.2300">
    <property type="match status" value="1"/>
</dbReference>
<dbReference type="SUPFAM" id="SSF52172">
    <property type="entry name" value="CheY-like"/>
    <property type="match status" value="1"/>
</dbReference>
<dbReference type="OrthoDB" id="5522912at2"/>
<dbReference type="Gene3D" id="3.30.565.10">
    <property type="entry name" value="Histidine kinase-like ATPase, C-terminal domain"/>
    <property type="match status" value="1"/>
</dbReference>
<keyword evidence="11 14" id="KW-0472">Membrane</keyword>
<evidence type="ECO:0000256" key="5">
    <source>
        <dbReference type="ARBA" id="ARBA00022553"/>
    </source>
</evidence>
<evidence type="ECO:0000259" key="15">
    <source>
        <dbReference type="PROSITE" id="PS50109"/>
    </source>
</evidence>
<dbReference type="EMBL" id="CP001087">
    <property type="protein sequence ID" value="ACN16342.1"/>
    <property type="molecule type" value="Genomic_DNA"/>
</dbReference>
<feature type="domain" description="Response regulatory" evidence="16">
    <location>
        <begin position="548"/>
        <end position="662"/>
    </location>
</feature>
<dbReference type="InterPro" id="IPR001789">
    <property type="entry name" value="Sig_transdc_resp-reg_receiver"/>
</dbReference>